<keyword evidence="1" id="KW-0472">Membrane</keyword>
<proteinExistence type="predicted"/>
<dbReference type="Proteomes" id="UP000702425">
    <property type="component" value="Unassembled WGS sequence"/>
</dbReference>
<reference evidence="2 3" key="1">
    <citation type="journal article" date="2020" name="Sci. Rep.">
        <title>A novel cyanobacterial geosmin producer, revising GeoA distribution and dispersion patterns in Bacteria.</title>
        <authorList>
            <person name="Churro C."/>
            <person name="Semedo-Aguiar A.P."/>
            <person name="Silva A.D."/>
            <person name="Pereira-Leal J.B."/>
            <person name="Leite R.B."/>
        </authorList>
    </citation>
    <scope>NUCLEOTIDE SEQUENCE [LARGE SCALE GENOMIC DNA]</scope>
    <source>
        <strain evidence="2 3">IPMA8</strain>
    </source>
</reference>
<dbReference type="RefSeq" id="WP_172189520.1">
    <property type="nucleotide sequence ID" value="NZ_CAWPPK010000280.1"/>
</dbReference>
<keyword evidence="1" id="KW-1133">Transmembrane helix</keyword>
<evidence type="ECO:0000256" key="1">
    <source>
        <dbReference type="SAM" id="Phobius"/>
    </source>
</evidence>
<keyword evidence="1" id="KW-0812">Transmembrane</keyword>
<sequence>MKDLAFRSGLPPSLRKKYSITIFALIILSVLSISLKSDKVNSNVWSFSVELKVTSVTLLLLFLFWLPLLLPWVLSQIPQVQGSLGWLREQGIEEIETNLLRIKLRYGVQEASEQYEEKISNVGAIDLTSQETQQQLEGRYRDAIALVDAASAIDSMEALKRIDQLAGYYDRVREEMSSGRNRTKLMDEISSTMWTLVPKVADFPVLERLNSYRGGERLSAYKYIEWNVSTDYINLLVSRAVGVLEVPYTQYSALLALRRVATSNQLTASQSAEIIRALNWSANLDYMKQERGKLMIEIASLLEAKT</sequence>
<gene>
    <name evidence="2" type="ORF">E5S67_03571</name>
</gene>
<comment type="caution">
    <text evidence="2">The sequence shown here is derived from an EMBL/GenBank/DDBJ whole genome shotgun (WGS) entry which is preliminary data.</text>
</comment>
<evidence type="ECO:0000313" key="3">
    <source>
        <dbReference type="Proteomes" id="UP000702425"/>
    </source>
</evidence>
<name>A0ABX2D1T7_9CYAN</name>
<evidence type="ECO:0000313" key="2">
    <source>
        <dbReference type="EMBL" id="NQE35835.1"/>
    </source>
</evidence>
<accession>A0ABX2D1T7</accession>
<dbReference type="EMBL" id="SRRZ01000065">
    <property type="protein sequence ID" value="NQE35835.1"/>
    <property type="molecule type" value="Genomic_DNA"/>
</dbReference>
<keyword evidence="3" id="KW-1185">Reference proteome</keyword>
<organism evidence="2 3">
    <name type="scientific">Microcoleus asticus IPMA8</name>
    <dbReference type="NCBI Taxonomy" id="2563858"/>
    <lineage>
        <taxon>Bacteria</taxon>
        <taxon>Bacillati</taxon>
        <taxon>Cyanobacteriota</taxon>
        <taxon>Cyanophyceae</taxon>
        <taxon>Oscillatoriophycideae</taxon>
        <taxon>Oscillatoriales</taxon>
        <taxon>Microcoleaceae</taxon>
        <taxon>Microcoleus</taxon>
        <taxon>Microcoleus asticus</taxon>
    </lineage>
</organism>
<feature type="transmembrane region" description="Helical" evidence="1">
    <location>
        <begin position="18"/>
        <end position="35"/>
    </location>
</feature>
<protein>
    <submittedName>
        <fullName evidence="2">Uncharacterized protein</fullName>
    </submittedName>
</protein>